<proteinExistence type="predicted"/>
<sequence length="75" mass="8687">MSYLNYVTVHYEGIPSALPRLLLVNIIRCYGERGEDAKREGDVQDIIFLVGLLTRIENEMMLEELHKIVLVLEKL</sequence>
<dbReference type="Proteomes" id="UP000054477">
    <property type="component" value="Unassembled WGS sequence"/>
</dbReference>
<accession>A0A0C9Y5T6</accession>
<evidence type="ECO:0000313" key="2">
    <source>
        <dbReference type="Proteomes" id="UP000054477"/>
    </source>
</evidence>
<evidence type="ECO:0000313" key="1">
    <source>
        <dbReference type="EMBL" id="KIK03403.1"/>
    </source>
</evidence>
<dbReference type="HOGENOM" id="CLU_2671456_0_0_1"/>
<dbReference type="EMBL" id="KN838580">
    <property type="protein sequence ID" value="KIK03403.1"/>
    <property type="molecule type" value="Genomic_DNA"/>
</dbReference>
<name>A0A0C9Y5T6_9AGAR</name>
<reference evidence="1 2" key="1">
    <citation type="submission" date="2014-04" db="EMBL/GenBank/DDBJ databases">
        <authorList>
            <consortium name="DOE Joint Genome Institute"/>
            <person name="Kuo A."/>
            <person name="Kohler A."/>
            <person name="Nagy L.G."/>
            <person name="Floudas D."/>
            <person name="Copeland A."/>
            <person name="Barry K.W."/>
            <person name="Cichocki N."/>
            <person name="Veneault-Fourrey C."/>
            <person name="LaButti K."/>
            <person name="Lindquist E.A."/>
            <person name="Lipzen A."/>
            <person name="Lundell T."/>
            <person name="Morin E."/>
            <person name="Murat C."/>
            <person name="Sun H."/>
            <person name="Tunlid A."/>
            <person name="Henrissat B."/>
            <person name="Grigoriev I.V."/>
            <person name="Hibbett D.S."/>
            <person name="Martin F."/>
            <person name="Nordberg H.P."/>
            <person name="Cantor M.N."/>
            <person name="Hua S.X."/>
        </authorList>
    </citation>
    <scope>NUCLEOTIDE SEQUENCE [LARGE SCALE GENOMIC DNA]</scope>
    <source>
        <strain evidence="1 2">LaAM-08-1</strain>
    </source>
</reference>
<gene>
    <name evidence="1" type="ORF">K443DRAFT_676740</name>
</gene>
<organism evidence="1 2">
    <name type="scientific">Laccaria amethystina LaAM-08-1</name>
    <dbReference type="NCBI Taxonomy" id="1095629"/>
    <lineage>
        <taxon>Eukaryota</taxon>
        <taxon>Fungi</taxon>
        <taxon>Dikarya</taxon>
        <taxon>Basidiomycota</taxon>
        <taxon>Agaricomycotina</taxon>
        <taxon>Agaricomycetes</taxon>
        <taxon>Agaricomycetidae</taxon>
        <taxon>Agaricales</taxon>
        <taxon>Agaricineae</taxon>
        <taxon>Hydnangiaceae</taxon>
        <taxon>Laccaria</taxon>
    </lineage>
</organism>
<keyword evidence="2" id="KW-1185">Reference proteome</keyword>
<dbReference type="AlphaFoldDB" id="A0A0C9Y5T6"/>
<reference evidence="2" key="2">
    <citation type="submission" date="2015-01" db="EMBL/GenBank/DDBJ databases">
        <title>Evolutionary Origins and Diversification of the Mycorrhizal Mutualists.</title>
        <authorList>
            <consortium name="DOE Joint Genome Institute"/>
            <consortium name="Mycorrhizal Genomics Consortium"/>
            <person name="Kohler A."/>
            <person name="Kuo A."/>
            <person name="Nagy L.G."/>
            <person name="Floudas D."/>
            <person name="Copeland A."/>
            <person name="Barry K.W."/>
            <person name="Cichocki N."/>
            <person name="Veneault-Fourrey C."/>
            <person name="LaButti K."/>
            <person name="Lindquist E.A."/>
            <person name="Lipzen A."/>
            <person name="Lundell T."/>
            <person name="Morin E."/>
            <person name="Murat C."/>
            <person name="Riley R."/>
            <person name="Ohm R."/>
            <person name="Sun H."/>
            <person name="Tunlid A."/>
            <person name="Henrissat B."/>
            <person name="Grigoriev I.V."/>
            <person name="Hibbett D.S."/>
            <person name="Martin F."/>
        </authorList>
    </citation>
    <scope>NUCLEOTIDE SEQUENCE [LARGE SCALE GENOMIC DNA]</scope>
    <source>
        <strain evidence="2">LaAM-08-1</strain>
    </source>
</reference>
<dbReference type="OrthoDB" id="2832808at2759"/>
<protein>
    <submittedName>
        <fullName evidence="1">Unplaced genomic scaffold K443scaffold_45, whole genome shotgun sequence</fullName>
    </submittedName>
</protein>